<name>A0A0V0ZUN8_9BILA</name>
<keyword evidence="1" id="KW-1133">Transmembrane helix</keyword>
<accession>A0A0V0ZUN8</accession>
<dbReference type="OrthoDB" id="5925908at2759"/>
<gene>
    <name evidence="2" type="ORF">T12_1870</name>
</gene>
<evidence type="ECO:0000256" key="1">
    <source>
        <dbReference type="SAM" id="Phobius"/>
    </source>
</evidence>
<sequence length="93" mass="10827">MIRITLERKALNANARPTENELQNFEFHFKSLFQKEFNAKRSSLFVQLSQLCLVLCPIGLCFLILMYISFLLPVSSSEFQQAKTFRFTTISDI</sequence>
<keyword evidence="1" id="KW-0472">Membrane</keyword>
<keyword evidence="3" id="KW-1185">Reference proteome</keyword>
<dbReference type="Proteomes" id="UP000054783">
    <property type="component" value="Unassembled WGS sequence"/>
</dbReference>
<keyword evidence="1" id="KW-0812">Transmembrane</keyword>
<evidence type="ECO:0000313" key="2">
    <source>
        <dbReference type="EMBL" id="KRY16173.1"/>
    </source>
</evidence>
<comment type="caution">
    <text evidence="2">The sequence shown here is derived from an EMBL/GenBank/DDBJ whole genome shotgun (WGS) entry which is preliminary data.</text>
</comment>
<dbReference type="EMBL" id="JYDQ01000082">
    <property type="protein sequence ID" value="KRY16173.1"/>
    <property type="molecule type" value="Genomic_DNA"/>
</dbReference>
<feature type="transmembrane region" description="Helical" evidence="1">
    <location>
        <begin position="44"/>
        <end position="68"/>
    </location>
</feature>
<protein>
    <submittedName>
        <fullName evidence="2">Uncharacterized protein</fullName>
    </submittedName>
</protein>
<reference evidence="2 3" key="1">
    <citation type="submission" date="2015-01" db="EMBL/GenBank/DDBJ databases">
        <title>Evolution of Trichinella species and genotypes.</title>
        <authorList>
            <person name="Korhonen P.K."/>
            <person name="Edoardo P."/>
            <person name="Giuseppe L.R."/>
            <person name="Gasser R.B."/>
        </authorList>
    </citation>
    <scope>NUCLEOTIDE SEQUENCE [LARGE SCALE GENOMIC DNA]</scope>
    <source>
        <strain evidence="2">ISS2496</strain>
    </source>
</reference>
<organism evidence="2 3">
    <name type="scientific">Trichinella patagoniensis</name>
    <dbReference type="NCBI Taxonomy" id="990121"/>
    <lineage>
        <taxon>Eukaryota</taxon>
        <taxon>Metazoa</taxon>
        <taxon>Ecdysozoa</taxon>
        <taxon>Nematoda</taxon>
        <taxon>Enoplea</taxon>
        <taxon>Dorylaimia</taxon>
        <taxon>Trichinellida</taxon>
        <taxon>Trichinellidae</taxon>
        <taxon>Trichinella</taxon>
    </lineage>
</organism>
<dbReference type="AlphaFoldDB" id="A0A0V0ZUN8"/>
<proteinExistence type="predicted"/>
<evidence type="ECO:0000313" key="3">
    <source>
        <dbReference type="Proteomes" id="UP000054783"/>
    </source>
</evidence>